<evidence type="ECO:0000313" key="10">
    <source>
        <dbReference type="Proteomes" id="UP000887568"/>
    </source>
</evidence>
<dbReference type="Gene3D" id="2.60.40.10">
    <property type="entry name" value="Immunoglobulins"/>
    <property type="match status" value="3"/>
</dbReference>
<dbReference type="GeneID" id="119735879"/>
<dbReference type="PROSITE" id="PS50835">
    <property type="entry name" value="IG_LIKE"/>
    <property type="match status" value="3"/>
</dbReference>
<evidence type="ECO:0000256" key="7">
    <source>
        <dbReference type="SAM" id="Phobius"/>
    </source>
</evidence>
<dbReference type="InterPro" id="IPR003598">
    <property type="entry name" value="Ig_sub2"/>
</dbReference>
<dbReference type="GO" id="GO:0005911">
    <property type="term" value="C:cell-cell junction"/>
    <property type="evidence" value="ECO:0007669"/>
    <property type="project" value="TreeGrafter"/>
</dbReference>
<evidence type="ECO:0000259" key="8">
    <source>
        <dbReference type="PROSITE" id="PS50835"/>
    </source>
</evidence>
<keyword evidence="4" id="KW-0325">Glycoprotein</keyword>
<keyword evidence="10" id="KW-1185">Reference proteome</keyword>
<feature type="compositionally biased region" description="Low complexity" evidence="6">
    <location>
        <begin position="481"/>
        <end position="495"/>
    </location>
</feature>
<feature type="region of interest" description="Disordered" evidence="6">
    <location>
        <begin position="435"/>
        <end position="460"/>
    </location>
</feature>
<dbReference type="AlphaFoldDB" id="A0A914AQR9"/>
<dbReference type="InterPro" id="IPR003599">
    <property type="entry name" value="Ig_sub"/>
</dbReference>
<sequence length="634" mass="68858">MQLGYISVLIYADVHHTKTHPLGVPPIRTEPPTQYADIDNFLLSTPVETPPLFRDDAPSSGVEGQSVDGLEEEGKEERAPPRPLRATILTAVEGEDVELECEALDWAVTPPCSGTGVSLEWHVNESVIVDCNETYAGYTVVLNETSGALVIPHVSELLNGTKFYCQITSSRGSKITVIELIVFNGIAETTSVINGIRGGAITLECFVKSVPSDFPKINFRWLLGNEPLHYACTNEDSTNAGKYDYHHDNHGCNLTINDLELTDEGRYRCETQYSATTVWKNTSLTVGVPPRDVYIVNATTGEICSGYVNIGPDTDQSFTCLATDTKPPAEITWAFAGKNTSGETRVVGTRLHNTSSKFTVPSFQPGQRRNLTCTATGAGGKVVTNILLLSQHQETDPSMQSQMSLIFIAVGIAAALLLVLLAAIVFWKRQKDNVPSDGNQPVVHYTRTGPDRPTASVSPVLSTVVGPSDAGNIYEENTFLPSSQSPPAATPPSSSGIQATRNIRRYNPGNRAVETVVLPGSPVEQSDMPSTSNQQPAATISKEVLMYADVHHTKTHPLDAPPIRTEPPTQYGDIDNFLISTPVEIPPLFRDDAPSLCVEGQSVDGLEEEGKEERAPPRPLRGNPIPYLVRDWQM</sequence>
<proteinExistence type="predicted"/>
<dbReference type="Proteomes" id="UP000887568">
    <property type="component" value="Unplaced"/>
</dbReference>
<organism evidence="9 10">
    <name type="scientific">Patiria miniata</name>
    <name type="common">Bat star</name>
    <name type="synonym">Asterina miniata</name>
    <dbReference type="NCBI Taxonomy" id="46514"/>
    <lineage>
        <taxon>Eukaryota</taxon>
        <taxon>Metazoa</taxon>
        <taxon>Echinodermata</taxon>
        <taxon>Eleutherozoa</taxon>
        <taxon>Asterozoa</taxon>
        <taxon>Asteroidea</taxon>
        <taxon>Valvatacea</taxon>
        <taxon>Valvatida</taxon>
        <taxon>Asterinidae</taxon>
        <taxon>Patiria</taxon>
    </lineage>
</organism>
<feature type="region of interest" description="Disordered" evidence="6">
    <location>
        <begin position="476"/>
        <end position="498"/>
    </location>
</feature>
<feature type="region of interest" description="Disordered" evidence="6">
    <location>
        <begin position="602"/>
        <end position="625"/>
    </location>
</feature>
<dbReference type="PANTHER" id="PTHR11640">
    <property type="entry name" value="NEPHRIN"/>
    <property type="match status" value="1"/>
</dbReference>
<feature type="domain" description="Ig-like" evidence="8">
    <location>
        <begin position="80"/>
        <end position="176"/>
    </location>
</feature>
<protein>
    <recommendedName>
        <fullName evidence="8">Ig-like domain-containing protein</fullName>
    </recommendedName>
</protein>
<feature type="region of interest" description="Disordered" evidence="6">
    <location>
        <begin position="49"/>
        <end position="80"/>
    </location>
</feature>
<dbReference type="EnsemblMetazoa" id="XM_038209823.1">
    <property type="protein sequence ID" value="XP_038065751.1"/>
    <property type="gene ID" value="LOC119735879"/>
</dbReference>
<dbReference type="CDD" id="cd00096">
    <property type="entry name" value="Ig"/>
    <property type="match status" value="1"/>
</dbReference>
<evidence type="ECO:0000256" key="5">
    <source>
        <dbReference type="ARBA" id="ARBA00023319"/>
    </source>
</evidence>
<dbReference type="InterPro" id="IPR013098">
    <property type="entry name" value="Ig_I-set"/>
</dbReference>
<feature type="transmembrane region" description="Helical" evidence="7">
    <location>
        <begin position="405"/>
        <end position="427"/>
    </location>
</feature>
<dbReference type="InterPro" id="IPR013783">
    <property type="entry name" value="Ig-like_fold"/>
</dbReference>
<dbReference type="GO" id="GO:0005886">
    <property type="term" value="C:plasma membrane"/>
    <property type="evidence" value="ECO:0007669"/>
    <property type="project" value="TreeGrafter"/>
</dbReference>
<dbReference type="SUPFAM" id="SSF48726">
    <property type="entry name" value="Immunoglobulin"/>
    <property type="match status" value="3"/>
</dbReference>
<evidence type="ECO:0000256" key="2">
    <source>
        <dbReference type="ARBA" id="ARBA00023136"/>
    </source>
</evidence>
<dbReference type="GO" id="GO:0098609">
    <property type="term" value="P:cell-cell adhesion"/>
    <property type="evidence" value="ECO:0007669"/>
    <property type="project" value="TreeGrafter"/>
</dbReference>
<evidence type="ECO:0000256" key="3">
    <source>
        <dbReference type="ARBA" id="ARBA00023157"/>
    </source>
</evidence>
<dbReference type="Pfam" id="PF07679">
    <property type="entry name" value="I-set"/>
    <property type="match status" value="1"/>
</dbReference>
<keyword evidence="7" id="KW-1133">Transmembrane helix</keyword>
<dbReference type="SMART" id="SM00409">
    <property type="entry name" value="IG"/>
    <property type="match status" value="3"/>
</dbReference>
<reference evidence="9" key="1">
    <citation type="submission" date="2022-11" db="UniProtKB">
        <authorList>
            <consortium name="EnsemblMetazoa"/>
        </authorList>
    </citation>
    <scope>IDENTIFICATION</scope>
</reference>
<dbReference type="InterPro" id="IPR036179">
    <property type="entry name" value="Ig-like_dom_sf"/>
</dbReference>
<keyword evidence="7" id="KW-0812">Transmembrane</keyword>
<keyword evidence="2 7" id="KW-0472">Membrane</keyword>
<evidence type="ECO:0000313" key="9">
    <source>
        <dbReference type="EnsemblMetazoa" id="XP_038065751.1"/>
    </source>
</evidence>
<dbReference type="InterPro" id="IPR013162">
    <property type="entry name" value="CD80_C2-set"/>
</dbReference>
<comment type="subcellular location">
    <subcellularLocation>
        <location evidence="1">Membrane</location>
        <topology evidence="1">Single-pass type I membrane protein</topology>
    </subcellularLocation>
</comment>
<dbReference type="PANTHER" id="PTHR11640:SF31">
    <property type="entry name" value="IRREGULAR CHIASM C-ROUGHEST PROTEIN-RELATED"/>
    <property type="match status" value="1"/>
</dbReference>
<accession>A0A914AQR9</accession>
<feature type="domain" description="Ig-like" evidence="8">
    <location>
        <begin position="290"/>
        <end position="384"/>
    </location>
</feature>
<dbReference type="Pfam" id="PF08205">
    <property type="entry name" value="C2-set_2"/>
    <property type="match status" value="1"/>
</dbReference>
<evidence type="ECO:0000256" key="6">
    <source>
        <dbReference type="SAM" id="MobiDB-lite"/>
    </source>
</evidence>
<dbReference type="OrthoDB" id="5359219at2759"/>
<dbReference type="GO" id="GO:0050839">
    <property type="term" value="F:cell adhesion molecule binding"/>
    <property type="evidence" value="ECO:0007669"/>
    <property type="project" value="TreeGrafter"/>
</dbReference>
<dbReference type="SMART" id="SM00408">
    <property type="entry name" value="IGc2"/>
    <property type="match status" value="2"/>
</dbReference>
<keyword evidence="5" id="KW-0393">Immunoglobulin domain</keyword>
<dbReference type="InterPro" id="IPR007110">
    <property type="entry name" value="Ig-like_dom"/>
</dbReference>
<keyword evidence="3" id="KW-1015">Disulfide bond</keyword>
<evidence type="ECO:0000256" key="1">
    <source>
        <dbReference type="ARBA" id="ARBA00004479"/>
    </source>
</evidence>
<dbReference type="OMA" id="ITWAFAG"/>
<dbReference type="InterPro" id="IPR051275">
    <property type="entry name" value="Cell_adhesion_signaling"/>
</dbReference>
<feature type="domain" description="Ig-like" evidence="8">
    <location>
        <begin position="198"/>
        <end position="285"/>
    </location>
</feature>
<dbReference type="RefSeq" id="XP_038065751.1">
    <property type="nucleotide sequence ID" value="XM_038209823.1"/>
</dbReference>
<name>A0A914AQR9_PATMI</name>
<evidence type="ECO:0000256" key="4">
    <source>
        <dbReference type="ARBA" id="ARBA00023180"/>
    </source>
</evidence>